<reference evidence="1 2" key="1">
    <citation type="submission" date="2020-02" db="EMBL/GenBank/DDBJ databases">
        <title>Draft genome sequence of Haematococcus lacustris strain NIES-144.</title>
        <authorList>
            <person name="Morimoto D."/>
            <person name="Nakagawa S."/>
            <person name="Yoshida T."/>
            <person name="Sawayama S."/>
        </authorList>
    </citation>
    <scope>NUCLEOTIDE SEQUENCE [LARGE SCALE GENOMIC DNA]</scope>
    <source>
        <strain evidence="1 2">NIES-144</strain>
    </source>
</reference>
<protein>
    <submittedName>
        <fullName evidence="1">Uncharacterized protein</fullName>
    </submittedName>
</protein>
<accession>A0A699YI08</accession>
<evidence type="ECO:0000313" key="1">
    <source>
        <dbReference type="EMBL" id="GFH06514.1"/>
    </source>
</evidence>
<feature type="non-terminal residue" evidence="1">
    <location>
        <position position="1"/>
    </location>
</feature>
<dbReference type="InterPro" id="IPR038052">
    <property type="entry name" value="Chaperonin_RbcX_sf"/>
</dbReference>
<gene>
    <name evidence="1" type="ORF">HaLaN_01159</name>
</gene>
<evidence type="ECO:0000313" key="2">
    <source>
        <dbReference type="Proteomes" id="UP000485058"/>
    </source>
</evidence>
<dbReference type="AlphaFoldDB" id="A0A699YI08"/>
<keyword evidence="2" id="KW-1185">Reference proteome</keyword>
<dbReference type="Gene3D" id="1.10.1200.210">
    <property type="entry name" value="Chaperonin-like RbcX"/>
    <property type="match status" value="1"/>
</dbReference>
<comment type="caution">
    <text evidence="1">The sequence shown here is derived from an EMBL/GenBank/DDBJ whole genome shotgun (WGS) entry which is preliminary data.</text>
</comment>
<sequence length="98" mass="11516">MYQWLFLYLKEHPIPLSGNWDEVSGEVFLRTMMSKPEETARVGHVTQELFRNATTIGVEPRALAQRIMDIRVQLSREFIQELTCVEQENSLLLRETLH</sequence>
<organism evidence="1 2">
    <name type="scientific">Haematococcus lacustris</name>
    <name type="common">Green alga</name>
    <name type="synonym">Haematococcus pluvialis</name>
    <dbReference type="NCBI Taxonomy" id="44745"/>
    <lineage>
        <taxon>Eukaryota</taxon>
        <taxon>Viridiplantae</taxon>
        <taxon>Chlorophyta</taxon>
        <taxon>core chlorophytes</taxon>
        <taxon>Chlorophyceae</taxon>
        <taxon>CS clade</taxon>
        <taxon>Chlamydomonadales</taxon>
        <taxon>Haematococcaceae</taxon>
        <taxon>Haematococcus</taxon>
    </lineage>
</organism>
<dbReference type="EMBL" id="BLLF01000042">
    <property type="protein sequence ID" value="GFH06514.1"/>
    <property type="molecule type" value="Genomic_DNA"/>
</dbReference>
<feature type="non-terminal residue" evidence="1">
    <location>
        <position position="98"/>
    </location>
</feature>
<name>A0A699YI08_HAELA</name>
<dbReference type="Proteomes" id="UP000485058">
    <property type="component" value="Unassembled WGS sequence"/>
</dbReference>
<proteinExistence type="predicted"/>